<gene>
    <name evidence="2" type="ORF">PSFLO_02735</name>
</gene>
<evidence type="ECO:0000256" key="1">
    <source>
        <dbReference type="SAM" id="MobiDB-lite"/>
    </source>
</evidence>
<evidence type="ECO:0000313" key="2">
    <source>
        <dbReference type="EMBL" id="SPO37263.1"/>
    </source>
</evidence>
<dbReference type="Proteomes" id="UP000323386">
    <property type="component" value="Unassembled WGS sequence"/>
</dbReference>
<feature type="region of interest" description="Disordered" evidence="1">
    <location>
        <begin position="1"/>
        <end position="24"/>
    </location>
</feature>
<protein>
    <submittedName>
        <fullName evidence="2">Uncharacterized protein</fullName>
    </submittedName>
</protein>
<keyword evidence="3" id="KW-1185">Reference proteome</keyword>
<sequence>MHGLTWHRERASSPPGSKHGMGRRCRRSSCVDGLLWVLVRGTSQAPWPGKGAFWPLTSTGLAGLGGAATGGNEGRLSEPTLPISSPARPIVSRRSPSVDPTLSWPVSVMALVVAIGAFLPPQICADQKVSGEEGAQRERILMPDNHDGLQAMEQSIEPSRRDEGCQYCTLAVDKADRSSVSICRSAECQSRLASSIGTAALLRRLRRRVQPEQGIREHHGSRVRATTLRPFGASPEPLQGERGAPVSAGGAAAA</sequence>
<name>A0A5C3EYC5_9BASI</name>
<proteinExistence type="predicted"/>
<accession>A0A5C3EYC5</accession>
<feature type="region of interest" description="Disordered" evidence="1">
    <location>
        <begin position="211"/>
        <end position="254"/>
    </location>
</feature>
<feature type="compositionally biased region" description="Basic and acidic residues" evidence="1">
    <location>
        <begin position="1"/>
        <end position="11"/>
    </location>
</feature>
<organism evidence="2 3">
    <name type="scientific">Pseudozyma flocculosa</name>
    <dbReference type="NCBI Taxonomy" id="84751"/>
    <lineage>
        <taxon>Eukaryota</taxon>
        <taxon>Fungi</taxon>
        <taxon>Dikarya</taxon>
        <taxon>Basidiomycota</taxon>
        <taxon>Ustilaginomycotina</taxon>
        <taxon>Ustilaginomycetes</taxon>
        <taxon>Ustilaginales</taxon>
        <taxon>Ustilaginaceae</taxon>
        <taxon>Pseudozyma</taxon>
    </lineage>
</organism>
<feature type="region of interest" description="Disordered" evidence="1">
    <location>
        <begin position="68"/>
        <end position="96"/>
    </location>
</feature>
<evidence type="ECO:0000313" key="3">
    <source>
        <dbReference type="Proteomes" id="UP000323386"/>
    </source>
</evidence>
<dbReference type="EMBL" id="OOIP01000006">
    <property type="protein sequence ID" value="SPO37263.1"/>
    <property type="molecule type" value="Genomic_DNA"/>
</dbReference>
<dbReference type="AlphaFoldDB" id="A0A5C3EYC5"/>
<reference evidence="2 3" key="1">
    <citation type="submission" date="2018-03" db="EMBL/GenBank/DDBJ databases">
        <authorList>
            <person name="Guldener U."/>
        </authorList>
    </citation>
    <scope>NUCLEOTIDE SEQUENCE [LARGE SCALE GENOMIC DNA]</scope>
    <source>
        <strain evidence="2 3">DAOM196992</strain>
    </source>
</reference>